<protein>
    <recommendedName>
        <fullName evidence="10">Type I restriction enzyme endonuclease subunit</fullName>
        <shortName evidence="10">R protein</shortName>
        <ecNumber evidence="10">3.1.21.3</ecNumber>
    </recommendedName>
</protein>
<dbReference type="PANTHER" id="PTHR30195">
    <property type="entry name" value="TYPE I SITE-SPECIFIC DEOXYRIBONUCLEASE PROTEIN SUBUNIT M AND R"/>
    <property type="match status" value="1"/>
</dbReference>
<comment type="caution">
    <text evidence="12">The sequence shown here is derived from an EMBL/GenBank/DDBJ whole genome shotgun (WGS) entry which is preliminary data.</text>
</comment>
<dbReference type="CDD" id="cd22332">
    <property type="entry name" value="HsdR_N"/>
    <property type="match status" value="1"/>
</dbReference>
<name>A0A6B2R8S2_9BURK</name>
<dbReference type="SMART" id="SM00487">
    <property type="entry name" value="DEXDc"/>
    <property type="match status" value="1"/>
</dbReference>
<dbReference type="GO" id="GO:0005524">
    <property type="term" value="F:ATP binding"/>
    <property type="evidence" value="ECO:0007669"/>
    <property type="project" value="UniProtKB-KW"/>
</dbReference>
<evidence type="ECO:0000256" key="4">
    <source>
        <dbReference type="ARBA" id="ARBA00022741"/>
    </source>
</evidence>
<dbReference type="InterPro" id="IPR051268">
    <property type="entry name" value="Type-I_R_enzyme_R_subunit"/>
</dbReference>
<keyword evidence="5 10" id="KW-0680">Restriction system</keyword>
<sequence length="1109" mass="123082">MGWELEDVEKPFVAQLQALGWTHIEGSIDDPSVTGRTGFAEVIQEVLLREKLCALNLGPDGAPWLDEARLDQAVSAISRLGTHKLMEANEKATALLIRGLTVDGLPGWDGGRGQTIRFIDWDSPANNRFTVINQYRVDCPPGFNSAKQFIVPDLVLLVNGIPLVVVECKSPSVPEPLAEAVDQLRRYSNQRKAAFEVDDNEGNEPLFATNQLLVATSFDEARVGCVGAAFEHYAQWKTVIGPEGSGSEIEVAQTLGKAAISEQERLIAGLLAPAHLLDVVKSFMLFMQAGGQTIKTVCRYQQYRAVNRAIVRLKTGQTRLQNSEHDKRGGIIWHTQGSGKSLTMVFLVRKMRADADLRRFKVIVVTDRKDLQGQLSVTATLTGEVVDVAESTNGVKALAWRKGPGLIFATIQKYRDPDSAGDAPLTADDLPKVEEPKAVYGKNDKSDERFEVLNEDDSILVLVDEAHRTQAGDLHANLLAGLPNCARIGFTGTPIIMGDKKRTHEIFGEFIDRYTIKEAEADGATVPVLYEGRTANGAIKDGASLDELFEDLFRQHSPEELEAIKKKYATKGHIFDAPALIADKARDILRHYVTNILPNGYKAQVVAYSRLAAIRYFEALRVARDELLAEAHGLSPEDKALDDEALCQRPVSVQAVVQAWRYRDTLARIEFAPIISGSNNDDPAWKQWTDGAAHEQLIKRFKNPLFHVKPEKTDPLAFLVVKSMLLTGFDAPIEGVMYLDRPIREAELLQAIARVNRTGFGKRCGIVVDYYGVAQHLKEALAAYADEDVEGALASLKDEMPVLRDRHLRVVDLFRQRGIESLEDSEACVEALRNEKLRAEFAVKLKAFLGSLDTVLPRPEGLPYSGDAKRLAYIYARARNRYKDTPVLGKDVGAKVRKLIDDHVISLGIDPKIPPIQLTDAQFDTHVARAANDRAKASEMEHAIRSHIRKHTDEDPVLYRKLSEHLNDILKTLGEKWNEVISQLQKIIDELRTGKAGSADAPSDLPEHCAPFLRTVLDVVCAGQTPTAAELLRLKDVTVELVDLLVQELQGNRDIWSPHKRAAQEDLNTQLFEHLMRLRPPLVDTDKAGVLTDKLMEQARASHDNLVQV</sequence>
<dbReference type="CDD" id="cd18030">
    <property type="entry name" value="DEXHc_RE_I_HsdR"/>
    <property type="match status" value="1"/>
</dbReference>
<comment type="catalytic activity">
    <reaction evidence="1 10">
        <text>Endonucleolytic cleavage of DNA to give random double-stranded fragments with terminal 5'-phosphates, ATP is simultaneously hydrolyzed.</text>
        <dbReference type="EC" id="3.1.21.3"/>
    </reaction>
</comment>
<evidence type="ECO:0000256" key="5">
    <source>
        <dbReference type="ARBA" id="ARBA00022747"/>
    </source>
</evidence>
<comment type="function">
    <text evidence="10">Subunit R is required for both nuclease and ATPase activities, but not for modification.</text>
</comment>
<evidence type="ECO:0000256" key="1">
    <source>
        <dbReference type="ARBA" id="ARBA00000851"/>
    </source>
</evidence>
<proteinExistence type="inferred from homology"/>
<feature type="domain" description="Helicase ATP-binding" evidence="11">
    <location>
        <begin position="294"/>
        <end position="531"/>
    </location>
</feature>
<keyword evidence="6 12" id="KW-0255">Endonuclease</keyword>
<comment type="similarity">
    <text evidence="2 10">Belongs to the HsdR family.</text>
</comment>
<keyword evidence="3" id="KW-0540">Nuclease</keyword>
<dbReference type="GO" id="GO:0009035">
    <property type="term" value="F:type I site-specific deoxyribonuclease activity"/>
    <property type="evidence" value="ECO:0007669"/>
    <property type="project" value="UniProtKB-EC"/>
</dbReference>
<reference evidence="12" key="1">
    <citation type="submission" date="2020-02" db="EMBL/GenBank/DDBJ databases">
        <authorList>
            <person name="Chen W.-M."/>
        </authorList>
    </citation>
    <scope>NUCLEOTIDE SEQUENCE</scope>
    <source>
        <strain evidence="12">NBD-18</strain>
    </source>
</reference>
<evidence type="ECO:0000256" key="6">
    <source>
        <dbReference type="ARBA" id="ARBA00022759"/>
    </source>
</evidence>
<keyword evidence="8 10" id="KW-0067">ATP-binding</keyword>
<dbReference type="GO" id="GO:0003677">
    <property type="term" value="F:DNA binding"/>
    <property type="evidence" value="ECO:0007669"/>
    <property type="project" value="UniProtKB-KW"/>
</dbReference>
<dbReference type="NCBIfam" id="TIGR00348">
    <property type="entry name" value="hsdR"/>
    <property type="match status" value="1"/>
</dbReference>
<accession>A0A6B2R8S2</accession>
<dbReference type="PANTHER" id="PTHR30195:SF15">
    <property type="entry name" value="TYPE I RESTRICTION ENZYME HINDI ENDONUCLEASE SUBUNIT"/>
    <property type="match status" value="1"/>
</dbReference>
<organism evidence="12">
    <name type="scientific">Sheuella amnicola</name>
    <dbReference type="NCBI Taxonomy" id="2707330"/>
    <lineage>
        <taxon>Bacteria</taxon>
        <taxon>Pseudomonadati</taxon>
        <taxon>Pseudomonadota</taxon>
        <taxon>Betaproteobacteria</taxon>
        <taxon>Burkholderiales</taxon>
        <taxon>Alcaligenaceae</taxon>
        <taxon>Sheuella</taxon>
    </lineage>
</organism>
<evidence type="ECO:0000256" key="7">
    <source>
        <dbReference type="ARBA" id="ARBA00022801"/>
    </source>
</evidence>
<dbReference type="Pfam" id="PF04313">
    <property type="entry name" value="HSDR_N"/>
    <property type="match status" value="1"/>
</dbReference>
<dbReference type="Gene3D" id="3.90.1570.50">
    <property type="match status" value="1"/>
</dbReference>
<dbReference type="Pfam" id="PF18766">
    <property type="entry name" value="SWI2_SNF2"/>
    <property type="match status" value="1"/>
</dbReference>
<dbReference type="InterPro" id="IPR004473">
    <property type="entry name" value="Restrct_endonuc_typeI_HsdR"/>
</dbReference>
<dbReference type="InterPro" id="IPR014001">
    <property type="entry name" value="Helicase_ATP-bd"/>
</dbReference>
<evidence type="ECO:0000256" key="3">
    <source>
        <dbReference type="ARBA" id="ARBA00022722"/>
    </source>
</evidence>
<evidence type="ECO:0000256" key="9">
    <source>
        <dbReference type="ARBA" id="ARBA00023125"/>
    </source>
</evidence>
<keyword evidence="7 10" id="KW-0378">Hydrolase</keyword>
<gene>
    <name evidence="12" type="ORF">G3I67_10665</name>
</gene>
<dbReference type="AlphaFoldDB" id="A0A6B2R8S2"/>
<dbReference type="CDD" id="cd18800">
    <property type="entry name" value="SF2_C_EcoR124I-like"/>
    <property type="match status" value="1"/>
</dbReference>
<dbReference type="SUPFAM" id="SSF52540">
    <property type="entry name" value="P-loop containing nucleoside triphosphate hydrolases"/>
    <property type="match status" value="2"/>
</dbReference>
<dbReference type="Pfam" id="PF22679">
    <property type="entry name" value="T1R_D3-like"/>
    <property type="match status" value="1"/>
</dbReference>
<dbReference type="InterPro" id="IPR040980">
    <property type="entry name" value="SWI2_SNF2"/>
</dbReference>
<dbReference type="InterPro" id="IPR007409">
    <property type="entry name" value="Restrct_endonuc_type1_HsdR_N"/>
</dbReference>
<dbReference type="GO" id="GO:0009307">
    <property type="term" value="P:DNA restriction-modification system"/>
    <property type="evidence" value="ECO:0007669"/>
    <property type="project" value="UniProtKB-KW"/>
</dbReference>
<dbReference type="EC" id="3.1.21.3" evidence="10"/>
<keyword evidence="4 10" id="KW-0547">Nucleotide-binding</keyword>
<evidence type="ECO:0000256" key="10">
    <source>
        <dbReference type="RuleBase" id="RU364115"/>
    </source>
</evidence>
<evidence type="ECO:0000256" key="8">
    <source>
        <dbReference type="ARBA" id="ARBA00022840"/>
    </source>
</evidence>
<evidence type="ECO:0000256" key="2">
    <source>
        <dbReference type="ARBA" id="ARBA00008598"/>
    </source>
</evidence>
<dbReference type="Gene3D" id="3.40.50.300">
    <property type="entry name" value="P-loop containing nucleotide triphosphate hydrolases"/>
    <property type="match status" value="2"/>
</dbReference>
<evidence type="ECO:0000259" key="11">
    <source>
        <dbReference type="SMART" id="SM00487"/>
    </source>
</evidence>
<evidence type="ECO:0000313" key="12">
    <source>
        <dbReference type="EMBL" id="NDY83695.1"/>
    </source>
</evidence>
<comment type="subunit">
    <text evidence="10">The type I restriction/modification system is composed of three polypeptides R, M and S.</text>
</comment>
<dbReference type="InterPro" id="IPR027417">
    <property type="entry name" value="P-loop_NTPase"/>
</dbReference>
<dbReference type="EMBL" id="JAAGRN010000006">
    <property type="protein sequence ID" value="NDY83695.1"/>
    <property type="molecule type" value="Genomic_DNA"/>
</dbReference>
<dbReference type="InterPro" id="IPR055180">
    <property type="entry name" value="HsdR_RecA-like_helicase_dom_2"/>
</dbReference>
<dbReference type="RefSeq" id="WP_163655132.1">
    <property type="nucleotide sequence ID" value="NZ_JAAGRN010000006.1"/>
</dbReference>
<keyword evidence="9 10" id="KW-0238">DNA-binding</keyword>